<accession>X1BGI5</accession>
<comment type="caution">
    <text evidence="1">The sequence shown here is derived from an EMBL/GenBank/DDBJ whole genome shotgun (WGS) entry which is preliminary data.</text>
</comment>
<protein>
    <submittedName>
        <fullName evidence="1">Uncharacterized protein</fullName>
    </submittedName>
</protein>
<name>X1BGI5_9ZZZZ</name>
<feature type="non-terminal residue" evidence="1">
    <location>
        <position position="1"/>
    </location>
</feature>
<sequence length="30" mass="3510">EEFTKFVSDTDLAKGMDQLIHYVLEIVHQC</sequence>
<dbReference type="AlphaFoldDB" id="X1BGI5"/>
<dbReference type="EMBL" id="BART01001577">
    <property type="protein sequence ID" value="GAG71151.1"/>
    <property type="molecule type" value="Genomic_DNA"/>
</dbReference>
<reference evidence="1" key="1">
    <citation type="journal article" date="2014" name="Front. Microbiol.">
        <title>High frequency of phylogenetically diverse reductive dehalogenase-homologous genes in deep subseafloor sedimentary metagenomes.</title>
        <authorList>
            <person name="Kawai M."/>
            <person name="Futagami T."/>
            <person name="Toyoda A."/>
            <person name="Takaki Y."/>
            <person name="Nishi S."/>
            <person name="Hori S."/>
            <person name="Arai W."/>
            <person name="Tsubouchi T."/>
            <person name="Morono Y."/>
            <person name="Uchiyama I."/>
            <person name="Ito T."/>
            <person name="Fujiyama A."/>
            <person name="Inagaki F."/>
            <person name="Takami H."/>
        </authorList>
    </citation>
    <scope>NUCLEOTIDE SEQUENCE</scope>
    <source>
        <strain evidence="1">Expedition CK06-06</strain>
    </source>
</reference>
<gene>
    <name evidence="1" type="ORF">S01H4_05432</name>
</gene>
<evidence type="ECO:0000313" key="1">
    <source>
        <dbReference type="EMBL" id="GAG71151.1"/>
    </source>
</evidence>
<organism evidence="1">
    <name type="scientific">marine sediment metagenome</name>
    <dbReference type="NCBI Taxonomy" id="412755"/>
    <lineage>
        <taxon>unclassified sequences</taxon>
        <taxon>metagenomes</taxon>
        <taxon>ecological metagenomes</taxon>
    </lineage>
</organism>
<proteinExistence type="predicted"/>